<evidence type="ECO:0000256" key="4">
    <source>
        <dbReference type="ARBA" id="ARBA00022771"/>
    </source>
</evidence>
<feature type="region of interest" description="Disordered" evidence="11">
    <location>
        <begin position="43"/>
        <end position="87"/>
    </location>
</feature>
<feature type="region of interest" description="Disordered" evidence="11">
    <location>
        <begin position="599"/>
        <end position="623"/>
    </location>
</feature>
<dbReference type="PROSITE" id="PS00028">
    <property type="entry name" value="ZINC_FINGER_C2H2_1"/>
    <property type="match status" value="8"/>
</dbReference>
<accession>A0A8U0WCX3</accession>
<dbReference type="SUPFAM" id="SSF57667">
    <property type="entry name" value="beta-beta-alpha zinc fingers"/>
    <property type="match status" value="5"/>
</dbReference>
<dbReference type="GeneID" id="119633533"/>
<dbReference type="PROSITE" id="PS50157">
    <property type="entry name" value="ZINC_FINGER_C2H2_2"/>
    <property type="match status" value="8"/>
</dbReference>
<feature type="compositionally biased region" description="Low complexity" evidence="11">
    <location>
        <begin position="816"/>
        <end position="836"/>
    </location>
</feature>
<dbReference type="FunFam" id="3.30.160.60:FF:001912">
    <property type="entry name" value="Hamlet, isoform B"/>
    <property type="match status" value="1"/>
</dbReference>
<reference evidence="14" key="1">
    <citation type="submission" date="2025-08" db="UniProtKB">
        <authorList>
            <consortium name="RefSeq"/>
        </authorList>
    </citation>
    <scope>IDENTIFICATION</scope>
    <source>
        <tissue evidence="14">Whole body pupa</tissue>
    </source>
</reference>
<comment type="subcellular location">
    <subcellularLocation>
        <location evidence="1">Nucleus</location>
    </subcellularLocation>
</comment>
<dbReference type="FunFam" id="3.30.160.60:FF:000159">
    <property type="entry name" value="Mds1 and evi1 complex locus protein"/>
    <property type="match status" value="1"/>
</dbReference>
<dbReference type="PANTHER" id="PTHR16515">
    <property type="entry name" value="PR DOMAIN ZINC FINGER PROTEIN"/>
    <property type="match status" value="1"/>
</dbReference>
<feature type="domain" description="C2H2-type" evidence="12">
    <location>
        <begin position="953"/>
        <end position="981"/>
    </location>
</feature>
<keyword evidence="5" id="KW-0862">Zinc</keyword>
<feature type="region of interest" description="Disordered" evidence="11">
    <location>
        <begin position="243"/>
        <end position="296"/>
    </location>
</feature>
<sequence length="1105" mass="123256">MATLVEQIMRSKAQARKFNQGSSTEDYELGAFRQFPHNLSATNPLHTLNFPNNSDLPYQPPPPPLPNGCRPSTSPRGRLSFENSTQPPNVPLVNTSLPSHAPAAVVSHSQVEHLLNSKLQAERLLLCVARLQPICDLEPRENGVYTKVHLRRGTRFGPFAVSGHADETNVWDIITMPPHLRNLLKPSTEVLNLLKKIRSAATVDGEKETNLKSYFIGGCLWYEANRDIALGEEIIVDCRPKTPHEHQLHDQHQQDSDNPPPPGTSPFKGLAGGSSSHGINDKSKRGDNGSLYSSNLTRDDDYNKKDKLLDHIEADLSDDEQGFDIRCEVCEKDFLELERLDDHLVTAHHFRKEEFTCELCSQRFSHRPLLLKHRALVHNEVRKYPCENCTKVFCDPSNLQRHIRRRHIGARSHACPECGKTFATSSGLKQHKNIHYSVKLYQCEFCLKAYTQFSNLCRHRRMHADCRVQIKCNNCGQGGFNSVASLSKHKRYCGSTNVPPSGVSLLPTLSHPLHHQSQPPATTQTRTATGSGVPNVPHNMATPPNPFFLFHPPFFPTFPPAAAYGLQGMFPQTPATQPPNFPLMFSKSAIDQRIQSVRSEQQVGANHLNNPTSPPPNNQLPFTMHEAFGIPTLIKKVESPKPNQTDAKVQLMDISPQPSKVKKNPNSAYLSDEDESNSVIELKMEPKDEETIKSSDNEVDEDESSSKTNDEDKKPIDIVSLSPSHPGLEAKSTFNELPLDLSVTRKCISPQSTKADENSVSSHSTGSPLIQNANDLQTDENYEPNEKKQKYNSESCNGSPQHTVSPGPTPSPSPPNNNNNNNNNSDTTSIGGSNSGPPAGMPSCLRPLHPVLLEEFYQTRALESVFSRPFPFLRLMGERPVADNNGLRCRPYQSLSPELNFREALRGLSRSVSAAGQVNKLKDRYTCIYCGKLFPRSANLTRHLRTHTGEQPYTCKYCDRAFSISSNLQRHVRNIHNKERPFRCHLCDRCFGQQTNLDRHLKKHEADTTGLGLAISDSPSSNEADREDSYLDEIRTFMDGVTYDEDLYTPVSMGANDNEIDDNGSDNENGLSVSRPATADIVIVNGNDDNKDISRDNHNSIKEKP</sequence>
<evidence type="ECO:0000256" key="1">
    <source>
        <dbReference type="ARBA" id="ARBA00004123"/>
    </source>
</evidence>
<dbReference type="Pfam" id="PF00096">
    <property type="entry name" value="zf-C2H2"/>
    <property type="match status" value="6"/>
</dbReference>
<dbReference type="GO" id="GO:0005634">
    <property type="term" value="C:nucleus"/>
    <property type="evidence" value="ECO:0007669"/>
    <property type="project" value="UniProtKB-SubCell"/>
</dbReference>
<evidence type="ECO:0000313" key="13">
    <source>
        <dbReference type="Proteomes" id="UP000092443"/>
    </source>
</evidence>
<dbReference type="InterPro" id="IPR050331">
    <property type="entry name" value="Zinc_finger"/>
</dbReference>
<feature type="compositionally biased region" description="Basic and acidic residues" evidence="11">
    <location>
        <begin position="243"/>
        <end position="255"/>
    </location>
</feature>
<keyword evidence="9" id="KW-0539">Nucleus</keyword>
<dbReference type="SMART" id="SM00355">
    <property type="entry name" value="ZnF_C2H2"/>
    <property type="match status" value="9"/>
</dbReference>
<keyword evidence="13" id="KW-1185">Reference proteome</keyword>
<feature type="region of interest" description="Disordered" evidence="11">
    <location>
        <begin position="650"/>
        <end position="733"/>
    </location>
</feature>
<feature type="domain" description="C2H2-type" evidence="12">
    <location>
        <begin position="982"/>
        <end position="1009"/>
    </location>
</feature>
<name>A0A8U0WCX3_9MUSC</name>
<evidence type="ECO:0000256" key="10">
    <source>
        <dbReference type="PROSITE-ProRule" id="PRU00042"/>
    </source>
</evidence>
<evidence type="ECO:0000259" key="12">
    <source>
        <dbReference type="PROSITE" id="PS50157"/>
    </source>
</evidence>
<feature type="compositionally biased region" description="Polar residues" evidence="11">
    <location>
        <begin position="599"/>
        <end position="611"/>
    </location>
</feature>
<evidence type="ECO:0000256" key="11">
    <source>
        <dbReference type="SAM" id="MobiDB-lite"/>
    </source>
</evidence>
<feature type="compositionally biased region" description="Basic and acidic residues" evidence="11">
    <location>
        <begin position="704"/>
        <end position="716"/>
    </location>
</feature>
<keyword evidence="7" id="KW-0238">DNA-binding</keyword>
<feature type="domain" description="C2H2-type" evidence="12">
    <location>
        <begin position="413"/>
        <end position="440"/>
    </location>
</feature>
<dbReference type="InterPro" id="IPR036236">
    <property type="entry name" value="Znf_C2H2_sf"/>
</dbReference>
<feature type="region of interest" description="Disordered" evidence="11">
    <location>
        <begin position="510"/>
        <end position="529"/>
    </location>
</feature>
<dbReference type="InterPro" id="IPR013087">
    <property type="entry name" value="Znf_C2H2_type"/>
</dbReference>
<gene>
    <name evidence="14" type="primary">LOC119633533</name>
</gene>
<feature type="compositionally biased region" description="Basic and acidic residues" evidence="11">
    <location>
        <begin position="1088"/>
        <end position="1105"/>
    </location>
</feature>
<dbReference type="KEGG" id="gfs:119633533"/>
<protein>
    <submittedName>
        <fullName evidence="14">Transcription factor hamlet-like isoform X1</fullName>
    </submittedName>
</protein>
<evidence type="ECO:0000256" key="5">
    <source>
        <dbReference type="ARBA" id="ARBA00022833"/>
    </source>
</evidence>
<evidence type="ECO:0000256" key="8">
    <source>
        <dbReference type="ARBA" id="ARBA00023163"/>
    </source>
</evidence>
<dbReference type="FunFam" id="3.30.160.60:FF:000112">
    <property type="entry name" value="Mds1 and evi1 complex locus protein"/>
    <property type="match status" value="1"/>
</dbReference>
<dbReference type="Proteomes" id="UP000092443">
    <property type="component" value="Unplaced"/>
</dbReference>
<organism evidence="13 14">
    <name type="scientific">Glossina fuscipes</name>
    <dbReference type="NCBI Taxonomy" id="7396"/>
    <lineage>
        <taxon>Eukaryota</taxon>
        <taxon>Metazoa</taxon>
        <taxon>Ecdysozoa</taxon>
        <taxon>Arthropoda</taxon>
        <taxon>Hexapoda</taxon>
        <taxon>Insecta</taxon>
        <taxon>Pterygota</taxon>
        <taxon>Neoptera</taxon>
        <taxon>Endopterygota</taxon>
        <taxon>Diptera</taxon>
        <taxon>Brachycera</taxon>
        <taxon>Muscomorpha</taxon>
        <taxon>Hippoboscoidea</taxon>
        <taxon>Glossinidae</taxon>
        <taxon>Glossina</taxon>
    </lineage>
</organism>
<dbReference type="GO" id="GO:0010468">
    <property type="term" value="P:regulation of gene expression"/>
    <property type="evidence" value="ECO:0007669"/>
    <property type="project" value="TreeGrafter"/>
</dbReference>
<feature type="region of interest" description="Disordered" evidence="11">
    <location>
        <begin position="1048"/>
        <end position="1105"/>
    </location>
</feature>
<evidence type="ECO:0000313" key="14">
    <source>
        <dbReference type="RefSeq" id="XP_037883062.1"/>
    </source>
</evidence>
<dbReference type="FunFam" id="3.30.160.60:FF:000150">
    <property type="entry name" value="Mds1 and evi1 complex locus protein"/>
    <property type="match status" value="1"/>
</dbReference>
<evidence type="ECO:0000256" key="7">
    <source>
        <dbReference type="ARBA" id="ARBA00023125"/>
    </source>
</evidence>
<feature type="compositionally biased region" description="Basic and acidic residues" evidence="11">
    <location>
        <begin position="682"/>
        <end position="696"/>
    </location>
</feature>
<feature type="compositionally biased region" description="Polar residues" evidence="11">
    <location>
        <begin position="792"/>
        <end position="804"/>
    </location>
</feature>
<dbReference type="FunFam" id="3.30.160.60:FF:000929">
    <property type="entry name" value="Uncharacterized protein, isoform B"/>
    <property type="match status" value="1"/>
</dbReference>
<dbReference type="AlphaFoldDB" id="A0A8U0WCX3"/>
<keyword evidence="8" id="KW-0804">Transcription</keyword>
<dbReference type="Gene3D" id="3.30.160.60">
    <property type="entry name" value="Classic Zinc Finger"/>
    <property type="match status" value="7"/>
</dbReference>
<dbReference type="Gene3D" id="2.170.270.10">
    <property type="entry name" value="SET domain"/>
    <property type="match status" value="1"/>
</dbReference>
<keyword evidence="6" id="KW-0805">Transcription regulation</keyword>
<dbReference type="GO" id="GO:0008270">
    <property type="term" value="F:zinc ion binding"/>
    <property type="evidence" value="ECO:0007669"/>
    <property type="project" value="UniProtKB-KW"/>
</dbReference>
<keyword evidence="4 10" id="KW-0863">Zinc-finger</keyword>
<feature type="compositionally biased region" description="Polar residues" evidence="11">
    <location>
        <begin position="750"/>
        <end position="776"/>
    </location>
</feature>
<dbReference type="InterPro" id="IPR046341">
    <property type="entry name" value="SET_dom_sf"/>
</dbReference>
<feature type="domain" description="C2H2-type" evidence="12">
    <location>
        <begin position="925"/>
        <end position="952"/>
    </location>
</feature>
<keyword evidence="3" id="KW-0677">Repeat</keyword>
<dbReference type="RefSeq" id="XP_037883062.1">
    <property type="nucleotide sequence ID" value="XM_038027134.1"/>
</dbReference>
<feature type="domain" description="C2H2-type" evidence="12">
    <location>
        <begin position="325"/>
        <end position="353"/>
    </location>
</feature>
<evidence type="ECO:0000256" key="2">
    <source>
        <dbReference type="ARBA" id="ARBA00022723"/>
    </source>
</evidence>
<evidence type="ECO:0000256" key="6">
    <source>
        <dbReference type="ARBA" id="ARBA00023015"/>
    </source>
</evidence>
<feature type="domain" description="C2H2-type" evidence="12">
    <location>
        <begin position="384"/>
        <end position="412"/>
    </location>
</feature>
<dbReference type="GO" id="GO:0003677">
    <property type="term" value="F:DNA binding"/>
    <property type="evidence" value="ECO:0007669"/>
    <property type="project" value="UniProtKB-KW"/>
</dbReference>
<evidence type="ECO:0000256" key="3">
    <source>
        <dbReference type="ARBA" id="ARBA00022737"/>
    </source>
</evidence>
<feature type="domain" description="C2H2-type" evidence="12">
    <location>
        <begin position="441"/>
        <end position="468"/>
    </location>
</feature>
<feature type="domain" description="C2H2-type" evidence="12">
    <location>
        <begin position="355"/>
        <end position="383"/>
    </location>
</feature>
<dbReference type="PANTHER" id="PTHR16515:SF49">
    <property type="entry name" value="GASTRULA ZINC FINGER PROTEIN XLCGF49.1-LIKE-RELATED"/>
    <property type="match status" value="1"/>
</dbReference>
<proteinExistence type="predicted"/>
<feature type="region of interest" description="Disordered" evidence="11">
    <location>
        <begin position="750"/>
        <end position="842"/>
    </location>
</feature>
<keyword evidence="2" id="KW-0479">Metal-binding</keyword>
<evidence type="ECO:0000256" key="9">
    <source>
        <dbReference type="ARBA" id="ARBA00023242"/>
    </source>
</evidence>